<keyword evidence="3" id="KW-1185">Reference proteome</keyword>
<proteinExistence type="predicted"/>
<feature type="compositionally biased region" description="Basic residues" evidence="1">
    <location>
        <begin position="269"/>
        <end position="284"/>
    </location>
</feature>
<feature type="compositionally biased region" description="Acidic residues" evidence="1">
    <location>
        <begin position="363"/>
        <end position="374"/>
    </location>
</feature>
<feature type="compositionally biased region" description="Pro residues" evidence="1">
    <location>
        <begin position="828"/>
        <end position="843"/>
    </location>
</feature>
<feature type="compositionally biased region" description="Basic and acidic residues" evidence="1">
    <location>
        <begin position="412"/>
        <end position="433"/>
    </location>
</feature>
<sequence length="1223" mass="127697">MPPTRRPSVGTDAAANPGDDAPAGSASRGSRAGRGSVSRIARGERGRSKGRSGSTGSAAAALRGEPGHRRGSDEEDDADDDAGYSRSPSSSVGGLPRALSPELGVPSAAPAFQRPSVGLPRSSSLSLLSDDRSSSPATPAPGPSSSRTPNGAVAASDDAEDTFMDSPLSTATVRAAETPARPDGGRLEAPSSALAAGSTRTVDDSLSELDTSDDEKRVGADAAAESSEDEPLASTSAFSPAPAVATAPRPQLESESPAPAAPAAPVPTPKRRGRPPGSKTKHLKAPVPRSQRAAAKADPPYRAPSGSDTGAGSPGAPGSGARQRATRANVTLPPGYIEGVTSSRWPKAGAGRKKRDEEGHEREDEEDEDAEAETPEAKTEDVTGTTTPVDESRASSVNGLGGPNGTVDGAEGDEKKLALPAPVDRKGKGRAVDAEDDDDVSMNGGDGTLGVSAPMSRETSVDERSVTPAVSATPTKGKGKGKGKRGKKAQPVPEPVERAKRRKLDIPDKEAGARRVAREAARVKFLDQLDAELDQVEDRSHPLLDIAYQRLREEKADRLERLRRYQDEREKELELMLDKRLQASWRQWADQKDALRMKLYLENHTSLKELVAEEKVFPFFRDHPLFVNNHDLPPTSYYRGPQRDPAFQPREILHAGHYVEPPPLNPALTHESWQLAPEEIEADLALFYDIEDEPFYAPPPPAPVPSAPSVGMFPYAHPPFYYDPLAAPPPGAAPYLSAPGYGPPAPPIPPPGAPYGLPAYYAPPPPPPPPVSGPLSAPGLAPPHTTYAAPGYPYDRPAPASVTAQPAPAPVPAPAREPAPSPAVQHSPRPPQQQPAAPAPPVQPKISPTLPKAAAPAPPTHVKPPPAVNGGSARSPPLPPMQMQRPPSTASPRSTSVNGHGYDHETGHSRSNQHHAPAPAPRPVQQHPYAQQQQHQPPPRQHTHHSHPPTFPTSQPPSPSRPREQHPQPPTYATLHTAQQRFSPSFGGQNKPVSSAPGGSSKSQATSGSAAPQAHAQGHSQSSLPPLRGTLFPSMPTPAPPVHPVHSPSNGVGLAPPTLPSLSRKTTPGASPGAGSPPCPRPPSAASMSSSQGGGGNGAPGSVVERVLAPFWATASPPGGGAGSRTLPAHQQHQQQQHQSYQHQHPLQHAAPPQHAPLVGPATGLPLPSWLKPLAQQVKLPHEVRREEEAQAAKAAQAHQAQVGGGAQGHGGPGAQGRPAWAS</sequence>
<feature type="compositionally biased region" description="Pro residues" evidence="1">
    <location>
        <begin position="259"/>
        <end position="268"/>
    </location>
</feature>
<protein>
    <submittedName>
        <fullName evidence="2">Uncharacterized protein</fullName>
    </submittedName>
</protein>
<feature type="compositionally biased region" description="Pro residues" evidence="1">
    <location>
        <begin position="949"/>
        <end position="960"/>
    </location>
</feature>
<dbReference type="Proteomes" id="UP000311382">
    <property type="component" value="Unassembled WGS sequence"/>
</dbReference>
<feature type="region of interest" description="Disordered" evidence="1">
    <location>
        <begin position="1"/>
        <end position="511"/>
    </location>
</feature>
<feature type="compositionally biased region" description="Low complexity" evidence="1">
    <location>
        <begin position="1130"/>
        <end position="1158"/>
    </location>
</feature>
<accession>A0A5C5G466</accession>
<reference evidence="2 3" key="1">
    <citation type="submission" date="2019-03" db="EMBL/GenBank/DDBJ databases">
        <title>Rhodosporidium diobovatum UCD-FST 08-225 genome sequencing, assembly, and annotation.</title>
        <authorList>
            <person name="Fakankun I.U."/>
            <person name="Fristensky B."/>
            <person name="Levin D.B."/>
        </authorList>
    </citation>
    <scope>NUCLEOTIDE SEQUENCE [LARGE SCALE GENOMIC DNA]</scope>
    <source>
        <strain evidence="2 3">UCD-FST 08-225</strain>
    </source>
</reference>
<name>A0A5C5G466_9BASI</name>
<feature type="compositionally biased region" description="Low complexity" evidence="1">
    <location>
        <begin position="797"/>
        <end position="806"/>
    </location>
</feature>
<feature type="compositionally biased region" description="Low complexity" evidence="1">
    <location>
        <begin position="119"/>
        <end position="128"/>
    </location>
</feature>
<feature type="compositionally biased region" description="Pro residues" evidence="1">
    <location>
        <begin position="807"/>
        <end position="821"/>
    </location>
</feature>
<feature type="compositionally biased region" description="Low complexity" evidence="1">
    <location>
        <begin position="51"/>
        <end position="64"/>
    </location>
</feature>
<feature type="compositionally biased region" description="Low complexity" evidence="1">
    <location>
        <begin position="881"/>
        <end position="896"/>
    </location>
</feature>
<evidence type="ECO:0000256" key="1">
    <source>
        <dbReference type="SAM" id="MobiDB-lite"/>
    </source>
</evidence>
<dbReference type="EMBL" id="SOZI01000014">
    <property type="protein sequence ID" value="TNY23172.1"/>
    <property type="molecule type" value="Genomic_DNA"/>
</dbReference>
<feature type="compositionally biased region" description="Gly residues" evidence="1">
    <location>
        <begin position="1203"/>
        <end position="1215"/>
    </location>
</feature>
<organism evidence="2 3">
    <name type="scientific">Rhodotorula diobovata</name>
    <dbReference type="NCBI Taxonomy" id="5288"/>
    <lineage>
        <taxon>Eukaryota</taxon>
        <taxon>Fungi</taxon>
        <taxon>Dikarya</taxon>
        <taxon>Basidiomycota</taxon>
        <taxon>Pucciniomycotina</taxon>
        <taxon>Microbotryomycetes</taxon>
        <taxon>Sporidiobolales</taxon>
        <taxon>Sporidiobolaceae</taxon>
        <taxon>Rhodotorula</taxon>
    </lineage>
</organism>
<gene>
    <name evidence="2" type="ORF">DMC30DRAFT_414369</name>
</gene>
<feature type="compositionally biased region" description="Acidic residues" evidence="1">
    <location>
        <begin position="73"/>
        <end position="82"/>
    </location>
</feature>
<feature type="region of interest" description="Disordered" evidence="1">
    <location>
        <begin position="769"/>
        <end position="1169"/>
    </location>
</feature>
<feature type="compositionally biased region" description="Low complexity" evidence="1">
    <location>
        <begin position="12"/>
        <end position="40"/>
    </location>
</feature>
<feature type="compositionally biased region" description="Pro residues" evidence="1">
    <location>
        <begin position="856"/>
        <end position="867"/>
    </location>
</feature>
<evidence type="ECO:0000313" key="2">
    <source>
        <dbReference type="EMBL" id="TNY23172.1"/>
    </source>
</evidence>
<feature type="compositionally biased region" description="Low complexity" evidence="1">
    <location>
        <begin position="925"/>
        <end position="935"/>
    </location>
</feature>
<feature type="compositionally biased region" description="Basic residues" evidence="1">
    <location>
        <begin position="477"/>
        <end position="488"/>
    </location>
</feature>
<feature type="compositionally biased region" description="Low complexity" evidence="1">
    <location>
        <begin position="1192"/>
        <end position="1202"/>
    </location>
</feature>
<feature type="compositionally biased region" description="Basic and acidic residues" evidence="1">
    <location>
        <begin position="1181"/>
        <end position="1191"/>
    </location>
</feature>
<evidence type="ECO:0000313" key="3">
    <source>
        <dbReference type="Proteomes" id="UP000311382"/>
    </source>
</evidence>
<feature type="compositionally biased region" description="Polar residues" evidence="1">
    <location>
        <begin position="974"/>
        <end position="1010"/>
    </location>
</feature>
<feature type="region of interest" description="Disordered" evidence="1">
    <location>
        <begin position="1181"/>
        <end position="1223"/>
    </location>
</feature>
<dbReference type="STRING" id="5288.A0A5C5G466"/>
<feature type="compositionally biased region" description="Polar residues" evidence="1">
    <location>
        <begin position="382"/>
        <end position="398"/>
    </location>
</feature>
<dbReference type="AlphaFoldDB" id="A0A5C5G466"/>
<comment type="caution">
    <text evidence="2">The sequence shown here is derived from an EMBL/GenBank/DDBJ whole genome shotgun (WGS) entry which is preliminary data.</text>
</comment>
<dbReference type="OrthoDB" id="2537877at2759"/>